<dbReference type="OrthoDB" id="9778912at2"/>
<dbReference type="PANTHER" id="PTHR32332:SF20">
    <property type="entry name" value="2-NITROPROPANE DIOXYGENASE-LIKE PROTEIN"/>
    <property type="match status" value="1"/>
</dbReference>
<protein>
    <recommendedName>
        <fullName evidence="2">Probable nitronate monooxygenase</fullName>
    </recommendedName>
</protein>
<sequence>MTKITELLGIEYPIFQGAMAQISTSQLAGAVSEAGGLGIIASGGMSADQLREEIQKTRAITNKPFAVNVMLMMENCDEIVDVILESNVKIITTGAGTPKKYMPKLKEAGVIVVPVVPSAKLAKKMEDLGADAVVAEGTEAGGHIGEVATMPLIAAVTKAISIPVVAAGGISDGRGLAAAFSLGSEGVQMGTVYLASKECPIPDSFKEKVIESIETSTVVTGRRNGAPVRTIRNAMTTHYIELENQDVPREELEKLTMGSLAKAVVEGDVENGSLMAGQILGNITSIRPVAQIHEDILKEYRAITLPKI</sequence>
<keyword evidence="5" id="KW-0560">Oxidoreductase</keyword>
<keyword evidence="4" id="KW-0288">FMN</keyword>
<dbReference type="AlphaFoldDB" id="A0A369B2C1"/>
<dbReference type="Proteomes" id="UP000288197">
    <property type="component" value="Unassembled WGS sequence"/>
</dbReference>
<dbReference type="EMBL" id="NGJX01000003">
    <property type="protein sequence ID" value="RSU03922.1"/>
    <property type="molecule type" value="Genomic_DNA"/>
</dbReference>
<gene>
    <name evidence="6" type="ORF">CBF32_04425</name>
</gene>
<dbReference type="GeneID" id="63145803"/>
<dbReference type="Pfam" id="PF03060">
    <property type="entry name" value="NMO"/>
    <property type="match status" value="2"/>
</dbReference>
<evidence type="ECO:0000256" key="5">
    <source>
        <dbReference type="ARBA" id="ARBA00023002"/>
    </source>
</evidence>
<organism evidence="6 7">
    <name type="scientific">Vagococcus fluvialis</name>
    <dbReference type="NCBI Taxonomy" id="2738"/>
    <lineage>
        <taxon>Bacteria</taxon>
        <taxon>Bacillati</taxon>
        <taxon>Bacillota</taxon>
        <taxon>Bacilli</taxon>
        <taxon>Lactobacillales</taxon>
        <taxon>Enterococcaceae</taxon>
        <taxon>Vagococcus</taxon>
    </lineage>
</organism>
<evidence type="ECO:0000256" key="4">
    <source>
        <dbReference type="ARBA" id="ARBA00022643"/>
    </source>
</evidence>
<evidence type="ECO:0000256" key="1">
    <source>
        <dbReference type="ARBA" id="ARBA00003535"/>
    </source>
</evidence>
<dbReference type="PANTHER" id="PTHR32332">
    <property type="entry name" value="2-NITROPROPANE DIOXYGENASE"/>
    <property type="match status" value="1"/>
</dbReference>
<evidence type="ECO:0000256" key="2">
    <source>
        <dbReference type="ARBA" id="ARBA00013457"/>
    </source>
</evidence>
<evidence type="ECO:0000256" key="3">
    <source>
        <dbReference type="ARBA" id="ARBA00022630"/>
    </source>
</evidence>
<keyword evidence="3" id="KW-0285">Flavoprotein</keyword>
<reference evidence="6 7" key="1">
    <citation type="submission" date="2017-05" db="EMBL/GenBank/DDBJ databases">
        <title>Vagococcus spp. assemblies.</title>
        <authorList>
            <person name="Gulvik C.A."/>
        </authorList>
    </citation>
    <scope>NUCLEOTIDE SEQUENCE [LARGE SCALE GENOMIC DNA]</scope>
    <source>
        <strain evidence="6 7">NCFB 2497</strain>
    </source>
</reference>
<dbReference type="SUPFAM" id="SSF51412">
    <property type="entry name" value="Inosine monophosphate dehydrogenase (IMPDH)"/>
    <property type="match status" value="1"/>
</dbReference>
<keyword evidence="7" id="KW-1185">Reference proteome</keyword>
<keyword evidence="6" id="KW-0223">Dioxygenase</keyword>
<evidence type="ECO:0000313" key="7">
    <source>
        <dbReference type="Proteomes" id="UP000288197"/>
    </source>
</evidence>
<accession>A0A369B2C1</accession>
<dbReference type="InterPro" id="IPR004136">
    <property type="entry name" value="NMO"/>
</dbReference>
<evidence type="ECO:0000313" key="6">
    <source>
        <dbReference type="EMBL" id="RSU03922.1"/>
    </source>
</evidence>
<dbReference type="InterPro" id="IPR013785">
    <property type="entry name" value="Aldolase_TIM"/>
</dbReference>
<dbReference type="CDD" id="cd04730">
    <property type="entry name" value="NPD_like"/>
    <property type="match status" value="1"/>
</dbReference>
<dbReference type="GO" id="GO:0051213">
    <property type="term" value="F:dioxygenase activity"/>
    <property type="evidence" value="ECO:0007669"/>
    <property type="project" value="UniProtKB-KW"/>
</dbReference>
<proteinExistence type="predicted"/>
<dbReference type="GO" id="GO:0018580">
    <property type="term" value="F:nitronate monooxygenase activity"/>
    <property type="evidence" value="ECO:0007669"/>
    <property type="project" value="InterPro"/>
</dbReference>
<name>A0A369B2C1_9ENTE</name>
<dbReference type="Gene3D" id="3.20.20.70">
    <property type="entry name" value="Aldolase class I"/>
    <property type="match status" value="1"/>
</dbReference>
<dbReference type="RefSeq" id="WP_114289022.1">
    <property type="nucleotide sequence ID" value="NZ_CP081459.1"/>
</dbReference>
<comment type="caution">
    <text evidence="6">The sequence shown here is derived from an EMBL/GenBank/DDBJ whole genome shotgun (WGS) entry which is preliminary data.</text>
</comment>
<comment type="function">
    <text evidence="1">Nitronate monooxygenase that uses molecular oxygen to catalyze the oxidative denitrification of alkyl nitronates. Acts on propionate 3-nitronate (P3N), the presumed physiological substrate. Probably functions in the detoxification of P3N, a metabolic poison produced by plants and fungi as a defense mechanism.</text>
</comment>